<organism evidence="5 6">
    <name type="scientific">Natranaerovirga pectinivora</name>
    <dbReference type="NCBI Taxonomy" id="682400"/>
    <lineage>
        <taxon>Bacteria</taxon>
        <taxon>Bacillati</taxon>
        <taxon>Bacillota</taxon>
        <taxon>Clostridia</taxon>
        <taxon>Lachnospirales</taxon>
        <taxon>Natranaerovirgaceae</taxon>
        <taxon>Natranaerovirga</taxon>
    </lineage>
</organism>
<dbReference type="InterPro" id="IPR039424">
    <property type="entry name" value="SBP_5"/>
</dbReference>
<dbReference type="RefSeq" id="WP_132249721.1">
    <property type="nucleotide sequence ID" value="NZ_SMAL01000001.1"/>
</dbReference>
<evidence type="ECO:0000313" key="6">
    <source>
        <dbReference type="Proteomes" id="UP000294902"/>
    </source>
</evidence>
<dbReference type="OrthoDB" id="9772924at2"/>
<accession>A0A4R3MRG3</accession>
<evidence type="ECO:0000259" key="4">
    <source>
        <dbReference type="Pfam" id="PF00496"/>
    </source>
</evidence>
<protein>
    <submittedName>
        <fullName evidence="5">Peptide/nickel transport system substrate-binding protein</fullName>
    </submittedName>
</protein>
<dbReference type="PIRSF" id="PIRSF002741">
    <property type="entry name" value="MppA"/>
    <property type="match status" value="1"/>
</dbReference>
<dbReference type="AlphaFoldDB" id="A0A4R3MRG3"/>
<dbReference type="PANTHER" id="PTHR30290:SF9">
    <property type="entry name" value="OLIGOPEPTIDE-BINDING PROTEIN APPA"/>
    <property type="match status" value="1"/>
</dbReference>
<dbReference type="GO" id="GO:0043190">
    <property type="term" value="C:ATP-binding cassette (ABC) transporter complex"/>
    <property type="evidence" value="ECO:0007669"/>
    <property type="project" value="InterPro"/>
</dbReference>
<dbReference type="SUPFAM" id="SSF53850">
    <property type="entry name" value="Periplasmic binding protein-like II"/>
    <property type="match status" value="1"/>
</dbReference>
<name>A0A4R3MRG3_9FIRM</name>
<proteinExistence type="inferred from homology"/>
<dbReference type="PROSITE" id="PS51257">
    <property type="entry name" value="PROKAR_LIPOPROTEIN"/>
    <property type="match status" value="1"/>
</dbReference>
<keyword evidence="2" id="KW-0813">Transport</keyword>
<dbReference type="PANTHER" id="PTHR30290">
    <property type="entry name" value="PERIPLASMIC BINDING COMPONENT OF ABC TRANSPORTER"/>
    <property type="match status" value="1"/>
</dbReference>
<reference evidence="5 6" key="1">
    <citation type="submission" date="2019-03" db="EMBL/GenBank/DDBJ databases">
        <title>Genomic Encyclopedia of Type Strains, Phase IV (KMG-IV): sequencing the most valuable type-strain genomes for metagenomic binning, comparative biology and taxonomic classification.</title>
        <authorList>
            <person name="Goeker M."/>
        </authorList>
    </citation>
    <scope>NUCLEOTIDE SEQUENCE [LARGE SCALE GENOMIC DNA]</scope>
    <source>
        <strain evidence="5 6">DSM 24629</strain>
    </source>
</reference>
<dbReference type="Pfam" id="PF00496">
    <property type="entry name" value="SBP_bac_5"/>
    <property type="match status" value="1"/>
</dbReference>
<dbReference type="Gene3D" id="3.90.76.10">
    <property type="entry name" value="Dipeptide-binding Protein, Domain 1"/>
    <property type="match status" value="1"/>
</dbReference>
<dbReference type="InterPro" id="IPR030678">
    <property type="entry name" value="Peptide/Ni-bd"/>
</dbReference>
<feature type="domain" description="Solute-binding protein family 5" evidence="4">
    <location>
        <begin position="92"/>
        <end position="455"/>
    </location>
</feature>
<dbReference type="GO" id="GO:0042597">
    <property type="term" value="C:periplasmic space"/>
    <property type="evidence" value="ECO:0007669"/>
    <property type="project" value="UniProtKB-ARBA"/>
</dbReference>
<evidence type="ECO:0000256" key="1">
    <source>
        <dbReference type="ARBA" id="ARBA00005695"/>
    </source>
</evidence>
<evidence type="ECO:0000256" key="2">
    <source>
        <dbReference type="ARBA" id="ARBA00022448"/>
    </source>
</evidence>
<keyword evidence="3" id="KW-0732">Signal</keyword>
<dbReference type="EMBL" id="SMAL01000001">
    <property type="protein sequence ID" value="TCT17103.1"/>
    <property type="molecule type" value="Genomic_DNA"/>
</dbReference>
<dbReference type="Gene3D" id="3.10.105.10">
    <property type="entry name" value="Dipeptide-binding Protein, Domain 3"/>
    <property type="match status" value="1"/>
</dbReference>
<keyword evidence="6" id="KW-1185">Reference proteome</keyword>
<dbReference type="CDD" id="cd08513">
    <property type="entry name" value="PBP2_thermophilic_Hb8_like"/>
    <property type="match status" value="1"/>
</dbReference>
<evidence type="ECO:0000313" key="5">
    <source>
        <dbReference type="EMBL" id="TCT17103.1"/>
    </source>
</evidence>
<dbReference type="InterPro" id="IPR000914">
    <property type="entry name" value="SBP_5_dom"/>
</dbReference>
<dbReference type="Gene3D" id="3.40.190.10">
    <property type="entry name" value="Periplasmic binding protein-like II"/>
    <property type="match status" value="1"/>
</dbReference>
<dbReference type="Proteomes" id="UP000294902">
    <property type="component" value="Unassembled WGS sequence"/>
</dbReference>
<comment type="caution">
    <text evidence="5">The sequence shown here is derived from an EMBL/GenBank/DDBJ whole genome shotgun (WGS) entry which is preliminary data.</text>
</comment>
<sequence>MIKSKNILILLLIILSLFLVGCDEAVEIEEEPEIIEEEMVVEIPDPDFGGNINVPVRIPATLNPILNEDRSIDQFLKLVFEPLFDLDENERPIPNLVESFTIADEGNFIDIKLRENLLWHDEEPITADDIIFTFNQLQSARSTVVYKRCINNIARMSRVNELEVRIYFNQASSTNLFALLFPIIPRHYYEGKMTIDSDVNFKPLGNGMYEFDSYVPMQEITLLRNDNWYKGNPYIDTVRGVIIKDDETDTTAFEQNLVDIIYPSIFNWQNFAEREGYKVNEYTSYFYDFIGFNFNNPLLNDKNIRQAIAYGINRDVMNRQLFLNSSTIIDVPLHANSWLNNTVVRYEFNSETASELLKNSGFITANEENVLVNENNQTLTFKLIVNEDDSVKVQMADAIKEQLKNIGIYININALDSETYSTSLSEGNYDLVVGSWKLSPIPDLTFAFHTGSNRNFINYSTEQMDNLLSQSYRAYRENNITRAYNELLGYIQEELPYFSLYFRGSAVILNRDVYGELNPSTYNAFRGFEELYISR</sequence>
<dbReference type="GO" id="GO:0015833">
    <property type="term" value="P:peptide transport"/>
    <property type="evidence" value="ECO:0007669"/>
    <property type="project" value="TreeGrafter"/>
</dbReference>
<gene>
    <name evidence="5" type="ORF">EDC18_101400</name>
</gene>
<evidence type="ECO:0000256" key="3">
    <source>
        <dbReference type="ARBA" id="ARBA00022729"/>
    </source>
</evidence>
<dbReference type="GO" id="GO:1904680">
    <property type="term" value="F:peptide transmembrane transporter activity"/>
    <property type="evidence" value="ECO:0007669"/>
    <property type="project" value="TreeGrafter"/>
</dbReference>
<comment type="similarity">
    <text evidence="1">Belongs to the bacterial solute-binding protein 5 family.</text>
</comment>